<accession>A0A0U5LAW6</accession>
<dbReference type="GO" id="GO:0003677">
    <property type="term" value="F:DNA binding"/>
    <property type="evidence" value="ECO:0007669"/>
    <property type="project" value="UniProtKB-UniRule"/>
</dbReference>
<keyword evidence="9" id="KW-1185">Reference proteome</keyword>
<dbReference type="GO" id="GO:0006310">
    <property type="term" value="P:DNA recombination"/>
    <property type="evidence" value="ECO:0007669"/>
    <property type="project" value="UniProtKB-KW"/>
</dbReference>
<dbReference type="InterPro" id="IPR002104">
    <property type="entry name" value="Integrase_catalytic"/>
</dbReference>
<reference evidence="9" key="1">
    <citation type="submission" date="2015-11" db="EMBL/GenBank/DDBJ databases">
        <authorList>
            <person name="Blom J."/>
        </authorList>
    </citation>
    <scope>NUCLEOTIDE SEQUENCE [LARGE SCALE GENOMIC DNA]</scope>
    <source>
        <plasmid evidence="9">pEM02</plasmid>
    </source>
</reference>
<feature type="domain" description="Core-binding (CB)" evidence="7">
    <location>
        <begin position="8"/>
        <end position="95"/>
    </location>
</feature>
<dbReference type="CDD" id="cd00397">
    <property type="entry name" value="DNA_BRE_C"/>
    <property type="match status" value="1"/>
</dbReference>
<keyword evidence="4" id="KW-0233">DNA recombination</keyword>
<comment type="similarity">
    <text evidence="1">Belongs to the 'phage' integrase family.</text>
</comment>
<dbReference type="KEGG" id="ege:EM595_p1069"/>
<feature type="domain" description="Tyr recombinase" evidence="6">
    <location>
        <begin position="126"/>
        <end position="309"/>
    </location>
</feature>
<dbReference type="EMBL" id="LN907829">
    <property type="protein sequence ID" value="CUU26315.1"/>
    <property type="molecule type" value="Genomic_DNA"/>
</dbReference>
<dbReference type="InterPro" id="IPR010998">
    <property type="entry name" value="Integrase_recombinase_N"/>
</dbReference>
<gene>
    <name evidence="8" type="primary">xerD</name>
    <name evidence="8" type="ORF">EM595_p1069</name>
</gene>
<evidence type="ECO:0000256" key="1">
    <source>
        <dbReference type="ARBA" id="ARBA00008857"/>
    </source>
</evidence>
<evidence type="ECO:0000259" key="6">
    <source>
        <dbReference type="PROSITE" id="PS51898"/>
    </source>
</evidence>
<evidence type="ECO:0000259" key="7">
    <source>
        <dbReference type="PROSITE" id="PS51900"/>
    </source>
</evidence>
<dbReference type="PANTHER" id="PTHR30349:SF64">
    <property type="entry name" value="PROPHAGE INTEGRASE INTD-RELATED"/>
    <property type="match status" value="1"/>
</dbReference>
<sequence>MNTTMYSAPALLLTEQWLKILSNLGRASATIKAYRSALTHFLAFCEIHTIAPERASFEDLAAYIRPQLPDMPSSVASATLQLRISALRLWYDFLIYQDICSLNPLPRSGLPGASYTGRGLVPRITRLPGIPDDGQWLRFLKHVSAASLRDRLMLALAYYGALRRTELTALRLEDIDLAHRLVRIRAETTKNRRERIVCYSADVTPVLANHFRQLRLAGWSGGALFRSASDRNYGAPLSFWSWSKIVRKWATETDQPDITTHTFRHLRLTHLARAGWKLHELATYAGHRDPRTTQIYIHLSGTDMAARMAVAVAETDRKIAGLIFQTGQCDERRNSN</sequence>
<evidence type="ECO:0000313" key="8">
    <source>
        <dbReference type="EMBL" id="CUU26315.1"/>
    </source>
</evidence>
<evidence type="ECO:0000256" key="5">
    <source>
        <dbReference type="PROSITE-ProRule" id="PRU01248"/>
    </source>
</evidence>
<dbReference type="AlphaFoldDB" id="A0A0U5LAW6"/>
<evidence type="ECO:0000256" key="2">
    <source>
        <dbReference type="ARBA" id="ARBA00022908"/>
    </source>
</evidence>
<name>A0A0U5LAW6_9GAMM</name>
<dbReference type="Proteomes" id="UP000059419">
    <property type="component" value="Plasmid pEM02"/>
</dbReference>
<dbReference type="Pfam" id="PF02899">
    <property type="entry name" value="Phage_int_SAM_1"/>
    <property type="match status" value="1"/>
</dbReference>
<dbReference type="Gene3D" id="1.10.150.130">
    <property type="match status" value="1"/>
</dbReference>
<dbReference type="PATRIC" id="fig|1619313.3.peg.4253"/>
<dbReference type="PANTHER" id="PTHR30349">
    <property type="entry name" value="PHAGE INTEGRASE-RELATED"/>
    <property type="match status" value="1"/>
</dbReference>
<dbReference type="Gene3D" id="1.10.443.10">
    <property type="entry name" value="Intergrase catalytic core"/>
    <property type="match status" value="1"/>
</dbReference>
<dbReference type="Pfam" id="PF00589">
    <property type="entry name" value="Phage_integrase"/>
    <property type="match status" value="1"/>
</dbReference>
<evidence type="ECO:0000256" key="3">
    <source>
        <dbReference type="ARBA" id="ARBA00023125"/>
    </source>
</evidence>
<keyword evidence="3 5" id="KW-0238">DNA-binding</keyword>
<proteinExistence type="inferred from homology"/>
<evidence type="ECO:0000256" key="4">
    <source>
        <dbReference type="ARBA" id="ARBA00023172"/>
    </source>
</evidence>
<dbReference type="InterPro" id="IPR013762">
    <property type="entry name" value="Integrase-like_cat_sf"/>
</dbReference>
<dbReference type="SUPFAM" id="SSF56349">
    <property type="entry name" value="DNA breaking-rejoining enzymes"/>
    <property type="match status" value="1"/>
</dbReference>
<dbReference type="InterPro" id="IPR044068">
    <property type="entry name" value="CB"/>
</dbReference>
<dbReference type="InterPro" id="IPR050090">
    <property type="entry name" value="Tyrosine_recombinase_XerCD"/>
</dbReference>
<dbReference type="GO" id="GO:0015074">
    <property type="term" value="P:DNA integration"/>
    <property type="evidence" value="ECO:0007669"/>
    <property type="project" value="UniProtKB-KW"/>
</dbReference>
<protein>
    <submittedName>
        <fullName evidence="8">Tyrosine recombinase XerC</fullName>
    </submittedName>
</protein>
<dbReference type="PROSITE" id="PS51898">
    <property type="entry name" value="TYR_RECOMBINASE"/>
    <property type="match status" value="1"/>
</dbReference>
<geneLocation type="plasmid" evidence="9">
    <name>pEM02</name>
</geneLocation>
<dbReference type="PROSITE" id="PS51900">
    <property type="entry name" value="CB"/>
    <property type="match status" value="1"/>
</dbReference>
<dbReference type="InterPro" id="IPR011010">
    <property type="entry name" value="DNA_brk_join_enz"/>
</dbReference>
<keyword evidence="2" id="KW-0229">DNA integration</keyword>
<evidence type="ECO:0000313" key="9">
    <source>
        <dbReference type="Proteomes" id="UP000059419"/>
    </source>
</evidence>
<dbReference type="InterPro" id="IPR004107">
    <property type="entry name" value="Integrase_SAM-like_N"/>
</dbReference>
<organism evidence="8 9">
    <name type="scientific">Duffyella gerundensis</name>
    <dbReference type="NCBI Taxonomy" id="1619313"/>
    <lineage>
        <taxon>Bacteria</taxon>
        <taxon>Pseudomonadati</taxon>
        <taxon>Pseudomonadota</taxon>
        <taxon>Gammaproteobacteria</taxon>
        <taxon>Enterobacterales</taxon>
        <taxon>Erwiniaceae</taxon>
        <taxon>Duffyella</taxon>
    </lineage>
</organism>